<dbReference type="PANTHER" id="PTHR21716">
    <property type="entry name" value="TRANSMEMBRANE PROTEIN"/>
    <property type="match status" value="1"/>
</dbReference>
<keyword evidence="5 6" id="KW-0472">Membrane</keyword>
<organism evidence="7 8">
    <name type="scientific">Pendulispora brunnea</name>
    <dbReference type="NCBI Taxonomy" id="2905690"/>
    <lineage>
        <taxon>Bacteria</taxon>
        <taxon>Pseudomonadati</taxon>
        <taxon>Myxococcota</taxon>
        <taxon>Myxococcia</taxon>
        <taxon>Myxococcales</taxon>
        <taxon>Sorangiineae</taxon>
        <taxon>Pendulisporaceae</taxon>
        <taxon>Pendulispora</taxon>
    </lineage>
</organism>
<gene>
    <name evidence="7" type="ORF">LZC95_26475</name>
</gene>
<feature type="transmembrane region" description="Helical" evidence="6">
    <location>
        <begin position="234"/>
        <end position="255"/>
    </location>
</feature>
<dbReference type="PANTHER" id="PTHR21716:SF4">
    <property type="entry name" value="TRANSMEMBRANE PROTEIN 245"/>
    <property type="match status" value="1"/>
</dbReference>
<keyword evidence="3 6" id="KW-0812">Transmembrane</keyword>
<evidence type="ECO:0000256" key="2">
    <source>
        <dbReference type="ARBA" id="ARBA00009773"/>
    </source>
</evidence>
<dbReference type="InterPro" id="IPR002549">
    <property type="entry name" value="AI-2E-like"/>
</dbReference>
<feature type="transmembrane region" description="Helical" evidence="6">
    <location>
        <begin position="144"/>
        <end position="167"/>
    </location>
</feature>
<protein>
    <submittedName>
        <fullName evidence="7">AI-2E family transporter</fullName>
    </submittedName>
</protein>
<name>A0ABZ2K0Z2_9BACT</name>
<accession>A0ABZ2K0Z2</accession>
<feature type="transmembrane region" description="Helical" evidence="6">
    <location>
        <begin position="55"/>
        <end position="79"/>
    </location>
</feature>
<feature type="transmembrane region" description="Helical" evidence="6">
    <location>
        <begin position="205"/>
        <end position="227"/>
    </location>
</feature>
<evidence type="ECO:0000256" key="5">
    <source>
        <dbReference type="ARBA" id="ARBA00023136"/>
    </source>
</evidence>
<evidence type="ECO:0000256" key="6">
    <source>
        <dbReference type="SAM" id="Phobius"/>
    </source>
</evidence>
<evidence type="ECO:0000256" key="1">
    <source>
        <dbReference type="ARBA" id="ARBA00004141"/>
    </source>
</evidence>
<evidence type="ECO:0000256" key="4">
    <source>
        <dbReference type="ARBA" id="ARBA00022989"/>
    </source>
</evidence>
<dbReference type="Pfam" id="PF01594">
    <property type="entry name" value="AI-2E_transport"/>
    <property type="match status" value="1"/>
</dbReference>
<feature type="transmembrane region" description="Helical" evidence="6">
    <location>
        <begin position="300"/>
        <end position="322"/>
    </location>
</feature>
<keyword evidence="8" id="KW-1185">Reference proteome</keyword>
<evidence type="ECO:0000313" key="7">
    <source>
        <dbReference type="EMBL" id="WXA90036.1"/>
    </source>
</evidence>
<comment type="similarity">
    <text evidence="2">Belongs to the autoinducer-2 exporter (AI-2E) (TC 2.A.86) family.</text>
</comment>
<feature type="transmembrane region" description="Helical" evidence="6">
    <location>
        <begin position="267"/>
        <end position="288"/>
    </location>
</feature>
<reference evidence="7 8" key="1">
    <citation type="submission" date="2021-12" db="EMBL/GenBank/DDBJ databases">
        <title>Discovery of the Pendulisporaceae a myxobacterial family with distinct sporulation behavior and unique specialized metabolism.</title>
        <authorList>
            <person name="Garcia R."/>
            <person name="Popoff A."/>
            <person name="Bader C.D."/>
            <person name="Loehr J."/>
            <person name="Walesch S."/>
            <person name="Walt C."/>
            <person name="Boldt J."/>
            <person name="Bunk B."/>
            <person name="Haeckl F.J.F.P.J."/>
            <person name="Gunesch A.P."/>
            <person name="Birkelbach J."/>
            <person name="Nuebel U."/>
            <person name="Pietschmann T."/>
            <person name="Bach T."/>
            <person name="Mueller R."/>
        </authorList>
    </citation>
    <scope>NUCLEOTIDE SEQUENCE [LARGE SCALE GENOMIC DNA]</scope>
    <source>
        <strain evidence="7 8">MSr12523</strain>
    </source>
</reference>
<evidence type="ECO:0000313" key="8">
    <source>
        <dbReference type="Proteomes" id="UP001379533"/>
    </source>
</evidence>
<dbReference type="Proteomes" id="UP001379533">
    <property type="component" value="Chromosome"/>
</dbReference>
<comment type="subcellular location">
    <subcellularLocation>
        <location evidence="1">Membrane</location>
        <topology evidence="1">Multi-pass membrane protein</topology>
    </subcellularLocation>
</comment>
<proteinExistence type="inferred from homology"/>
<evidence type="ECO:0000256" key="3">
    <source>
        <dbReference type="ARBA" id="ARBA00022692"/>
    </source>
</evidence>
<keyword evidence="4 6" id="KW-1133">Transmembrane helix</keyword>
<sequence length="342" mass="35706">MASGALKWLTLLLVAGAAWAFYPLWPALLLALWVATMARSLLARVAKVTGGRRRAAAALTVLLVLALFLPVVFAVVPLAHDAVSLVGKLSRSEGAQTALRSLVSDGGGDAESPVRTPGELFSQVKSLQGAVDLVREHGAAAMRIAGNLAGALANALLLLFLFFYATYTFLTDGPDLYAWFESHAPWKREHTQRLAAAFNETGRGLFVGVGLAGLSQGLVATITYFALGIPRALVLGLLTCVASLLPSVGTALVWAPVALGLALSGRTGAAVIMTVVGVVVVGSIDNLLRPVFARYGELDLSTFVLLLSIFGGLAAFGGWGVVLGPLLVRLAKEALVILREDA</sequence>
<dbReference type="RefSeq" id="WP_394840649.1">
    <property type="nucleotide sequence ID" value="NZ_CP089982.1"/>
</dbReference>
<dbReference type="EMBL" id="CP089982">
    <property type="protein sequence ID" value="WXA90036.1"/>
    <property type="molecule type" value="Genomic_DNA"/>
</dbReference>